<dbReference type="Proteomes" id="UP000277300">
    <property type="component" value="Unassembled WGS sequence"/>
</dbReference>
<dbReference type="GO" id="GO:0005737">
    <property type="term" value="C:cytoplasm"/>
    <property type="evidence" value="ECO:0007669"/>
    <property type="project" value="UniProtKB-SubCell"/>
</dbReference>
<reference evidence="9 10" key="1">
    <citation type="submission" date="2018-07" db="EMBL/GenBank/DDBJ databases">
        <title>Genome sequencing of oomycete isolates from Chile give support for New Zealand origin for Phytophthora kernoviae and make available the first Nothophytophthora sp. genome.</title>
        <authorList>
            <person name="Studholme D.J."/>
            <person name="Sanfuentes E."/>
            <person name="Panda P."/>
            <person name="Hill R."/>
            <person name="Sambles C."/>
            <person name="Grant M."/>
            <person name="Williams N.M."/>
            <person name="Mcdougal R.L."/>
        </authorList>
    </citation>
    <scope>NUCLEOTIDE SEQUENCE [LARGE SCALE GENOMIC DNA]</scope>
    <source>
        <strain evidence="9">Chile6</strain>
    </source>
</reference>
<gene>
    <name evidence="9" type="ORF">BBP00_00001908</name>
</gene>
<feature type="region of interest" description="Disordered" evidence="7">
    <location>
        <begin position="1"/>
        <end position="29"/>
    </location>
</feature>
<keyword evidence="2" id="KW-0963">Cytoplasm</keyword>
<name>A0A3F2RYX0_9STRA</name>
<dbReference type="GO" id="GO:0051231">
    <property type="term" value="P:spindle elongation"/>
    <property type="evidence" value="ECO:0007669"/>
    <property type="project" value="TreeGrafter"/>
</dbReference>
<proteinExistence type="inferred from homology"/>
<dbReference type="InterPro" id="IPR036961">
    <property type="entry name" value="Kinesin_motor_dom_sf"/>
</dbReference>
<evidence type="ECO:0000256" key="6">
    <source>
        <dbReference type="PROSITE-ProRule" id="PRU00283"/>
    </source>
</evidence>
<dbReference type="GO" id="GO:0008017">
    <property type="term" value="F:microtubule binding"/>
    <property type="evidence" value="ECO:0007669"/>
    <property type="project" value="InterPro"/>
</dbReference>
<sequence>MAAQAALDVSGSVSRPSTPSEPSPKTDSVHVAESIYAELVAPMVDQFFDGYNATVFAYGQTGSGKT</sequence>
<dbReference type="InterPro" id="IPR027417">
    <property type="entry name" value="P-loop_NTPase"/>
</dbReference>
<dbReference type="PANTHER" id="PTHR47969">
    <property type="entry name" value="CHROMOSOME-ASSOCIATED KINESIN KIF4A-RELATED"/>
    <property type="match status" value="1"/>
</dbReference>
<dbReference type="GO" id="GO:0003777">
    <property type="term" value="F:microtubule motor activity"/>
    <property type="evidence" value="ECO:0007669"/>
    <property type="project" value="InterPro"/>
</dbReference>
<comment type="similarity">
    <text evidence="6">Belongs to the TRAFAC class myosin-kinesin ATPase superfamily. Kinesin family.</text>
</comment>
<evidence type="ECO:0000256" key="4">
    <source>
        <dbReference type="ARBA" id="ARBA00022840"/>
    </source>
</evidence>
<evidence type="ECO:0000256" key="3">
    <source>
        <dbReference type="ARBA" id="ARBA00022741"/>
    </source>
</evidence>
<evidence type="ECO:0000256" key="5">
    <source>
        <dbReference type="ARBA" id="ARBA00023054"/>
    </source>
</evidence>
<dbReference type="EMBL" id="MBDO02000029">
    <property type="protein sequence ID" value="RLN66991.1"/>
    <property type="molecule type" value="Genomic_DNA"/>
</dbReference>
<organism evidence="9 10">
    <name type="scientific">Phytophthora kernoviae</name>
    <dbReference type="NCBI Taxonomy" id="325452"/>
    <lineage>
        <taxon>Eukaryota</taxon>
        <taxon>Sar</taxon>
        <taxon>Stramenopiles</taxon>
        <taxon>Oomycota</taxon>
        <taxon>Peronosporomycetes</taxon>
        <taxon>Peronosporales</taxon>
        <taxon>Peronosporaceae</taxon>
        <taxon>Phytophthora</taxon>
    </lineage>
</organism>
<dbReference type="GO" id="GO:0005524">
    <property type="term" value="F:ATP binding"/>
    <property type="evidence" value="ECO:0007669"/>
    <property type="project" value="UniProtKB-UniRule"/>
</dbReference>
<comment type="subcellular location">
    <subcellularLocation>
        <location evidence="1">Cytoplasm</location>
    </subcellularLocation>
</comment>
<evidence type="ECO:0000313" key="10">
    <source>
        <dbReference type="Proteomes" id="UP000277300"/>
    </source>
</evidence>
<dbReference type="InterPro" id="IPR027640">
    <property type="entry name" value="Kinesin-like_fam"/>
</dbReference>
<feature type="binding site" evidence="6">
    <location>
        <begin position="59"/>
        <end position="66"/>
    </location>
    <ligand>
        <name>ATP</name>
        <dbReference type="ChEBI" id="CHEBI:30616"/>
    </ligand>
</feature>
<evidence type="ECO:0000256" key="7">
    <source>
        <dbReference type="SAM" id="MobiDB-lite"/>
    </source>
</evidence>
<comment type="caution">
    <text evidence="9">The sequence shown here is derived from an EMBL/GenBank/DDBJ whole genome shotgun (WGS) entry which is preliminary data.</text>
</comment>
<dbReference type="PANTHER" id="PTHR47969:SF15">
    <property type="entry name" value="CHROMOSOME-ASSOCIATED KINESIN KIF4A-RELATED"/>
    <property type="match status" value="1"/>
</dbReference>
<dbReference type="PROSITE" id="PS50067">
    <property type="entry name" value="KINESIN_MOTOR_2"/>
    <property type="match status" value="1"/>
</dbReference>
<accession>A0A3F2RYX0</accession>
<dbReference type="GO" id="GO:0007052">
    <property type="term" value="P:mitotic spindle organization"/>
    <property type="evidence" value="ECO:0007669"/>
    <property type="project" value="TreeGrafter"/>
</dbReference>
<dbReference type="Gene3D" id="3.40.850.10">
    <property type="entry name" value="Kinesin motor domain"/>
    <property type="match status" value="1"/>
</dbReference>
<dbReference type="Pfam" id="PF00225">
    <property type="entry name" value="Kinesin"/>
    <property type="match status" value="1"/>
</dbReference>
<evidence type="ECO:0000256" key="2">
    <source>
        <dbReference type="ARBA" id="ARBA00022490"/>
    </source>
</evidence>
<protein>
    <recommendedName>
        <fullName evidence="8">Kinesin motor domain-containing protein</fullName>
    </recommendedName>
</protein>
<keyword evidence="6" id="KW-0505">Motor protein</keyword>
<keyword evidence="5" id="KW-0175">Coiled coil</keyword>
<dbReference type="SUPFAM" id="SSF52540">
    <property type="entry name" value="P-loop containing nucleoside triphosphate hydrolases"/>
    <property type="match status" value="1"/>
</dbReference>
<dbReference type="AlphaFoldDB" id="A0A3F2RYX0"/>
<dbReference type="OrthoDB" id="3176171at2759"/>
<dbReference type="InterPro" id="IPR001752">
    <property type="entry name" value="Kinesin_motor_dom"/>
</dbReference>
<evidence type="ECO:0000313" key="9">
    <source>
        <dbReference type="EMBL" id="RLN66991.1"/>
    </source>
</evidence>
<keyword evidence="4 6" id="KW-0067">ATP-binding</keyword>
<evidence type="ECO:0000259" key="8">
    <source>
        <dbReference type="PROSITE" id="PS50067"/>
    </source>
</evidence>
<evidence type="ECO:0000256" key="1">
    <source>
        <dbReference type="ARBA" id="ARBA00004496"/>
    </source>
</evidence>
<dbReference type="GO" id="GO:0005875">
    <property type="term" value="C:microtubule associated complex"/>
    <property type="evidence" value="ECO:0007669"/>
    <property type="project" value="TreeGrafter"/>
</dbReference>
<feature type="compositionally biased region" description="Polar residues" evidence="7">
    <location>
        <begin position="11"/>
        <end position="26"/>
    </location>
</feature>
<feature type="domain" description="Kinesin motor" evidence="8">
    <location>
        <begin position="1"/>
        <end position="66"/>
    </location>
</feature>
<keyword evidence="3 6" id="KW-0547">Nucleotide-binding</keyword>
<dbReference type="GO" id="GO:0007018">
    <property type="term" value="P:microtubule-based movement"/>
    <property type="evidence" value="ECO:0007669"/>
    <property type="project" value="InterPro"/>
</dbReference>